<dbReference type="SUPFAM" id="SSF81383">
    <property type="entry name" value="F-box domain"/>
    <property type="match status" value="1"/>
</dbReference>
<evidence type="ECO:0000313" key="2">
    <source>
        <dbReference type="EMBL" id="KAG2300918.1"/>
    </source>
</evidence>
<accession>A0A8X7S7N6</accession>
<proteinExistence type="predicted"/>
<dbReference type="EMBL" id="JAAMPC010000008">
    <property type="protein sequence ID" value="KAG2300918.1"/>
    <property type="molecule type" value="Genomic_DNA"/>
</dbReference>
<feature type="domain" description="F-box" evidence="1">
    <location>
        <begin position="6"/>
        <end position="57"/>
    </location>
</feature>
<comment type="caution">
    <text evidence="2">The sequence shown here is derived from an EMBL/GenBank/DDBJ whole genome shotgun (WGS) entry which is preliminary data.</text>
</comment>
<dbReference type="OrthoDB" id="1059425at2759"/>
<dbReference type="InterPro" id="IPR006527">
    <property type="entry name" value="F-box-assoc_dom_typ1"/>
</dbReference>
<dbReference type="SMART" id="SM00256">
    <property type="entry name" value="FBOX"/>
    <property type="match status" value="1"/>
</dbReference>
<sequence length="370" mass="42754">MLKRHRANVEILPHDVVELILERLPVDSLLRFKSISKKWKSTIESGRFQEAQSIRRRQSRGPDVLCVSLKYSDDYDEEDTDAQRIVLGSSIVSTVSFPTSGSMFCHGSCDGLICFYSLVELRVSVVVNPATRYQRSFPLSNYEQLLKEIFYSPTPGLGFGKDKVKGTYKPVYLYNSSEFSLDNVTTCEVFDFSIDAWRYVIPASPYRIRPYQKPVYFDGSLYWLTECEETKVLSLDLHTETFKVICKAPFAHARKRFDVFLSILDNRLCVSRRKWPTQVIWWLDSSDGSKTWKKMCTLDLTKTSSWFGECHLLPIAFLDKNKLLLHGHGPFQPLVIYDLHNKSYDLLFKPSKRLGVVYYFESLFSVLADA</sequence>
<name>A0A8X7S7N6_BRACI</name>
<protein>
    <recommendedName>
        <fullName evidence="1">F-box domain-containing protein</fullName>
    </recommendedName>
</protein>
<dbReference type="InterPro" id="IPR050796">
    <property type="entry name" value="SCF_F-box_component"/>
</dbReference>
<dbReference type="SUPFAM" id="SSF50965">
    <property type="entry name" value="Galactose oxidase, central domain"/>
    <property type="match status" value="1"/>
</dbReference>
<dbReference type="PROSITE" id="PS50181">
    <property type="entry name" value="FBOX"/>
    <property type="match status" value="1"/>
</dbReference>
<dbReference type="Pfam" id="PF00646">
    <property type="entry name" value="F-box"/>
    <property type="match status" value="1"/>
</dbReference>
<dbReference type="PANTHER" id="PTHR31672">
    <property type="entry name" value="BNACNNG10540D PROTEIN"/>
    <property type="match status" value="1"/>
</dbReference>
<gene>
    <name evidence="2" type="ORF">Bca52824_037390</name>
</gene>
<dbReference type="AlphaFoldDB" id="A0A8X7S7N6"/>
<dbReference type="InterPro" id="IPR001810">
    <property type="entry name" value="F-box_dom"/>
</dbReference>
<dbReference type="CDD" id="cd22157">
    <property type="entry name" value="F-box_AtFBW1-like"/>
    <property type="match status" value="1"/>
</dbReference>
<dbReference type="InterPro" id="IPR036047">
    <property type="entry name" value="F-box-like_dom_sf"/>
</dbReference>
<dbReference type="InterPro" id="IPR011043">
    <property type="entry name" value="Gal_Oxase/kelch_b-propeller"/>
</dbReference>
<dbReference type="NCBIfam" id="TIGR01640">
    <property type="entry name" value="F_box_assoc_1"/>
    <property type="match status" value="1"/>
</dbReference>
<dbReference type="InterPro" id="IPR017451">
    <property type="entry name" value="F-box-assoc_interact_dom"/>
</dbReference>
<organism evidence="2 3">
    <name type="scientific">Brassica carinata</name>
    <name type="common">Ethiopian mustard</name>
    <name type="synonym">Abyssinian cabbage</name>
    <dbReference type="NCBI Taxonomy" id="52824"/>
    <lineage>
        <taxon>Eukaryota</taxon>
        <taxon>Viridiplantae</taxon>
        <taxon>Streptophyta</taxon>
        <taxon>Embryophyta</taxon>
        <taxon>Tracheophyta</taxon>
        <taxon>Spermatophyta</taxon>
        <taxon>Magnoliopsida</taxon>
        <taxon>eudicotyledons</taxon>
        <taxon>Gunneridae</taxon>
        <taxon>Pentapetalae</taxon>
        <taxon>rosids</taxon>
        <taxon>malvids</taxon>
        <taxon>Brassicales</taxon>
        <taxon>Brassicaceae</taxon>
        <taxon>Brassiceae</taxon>
        <taxon>Brassica</taxon>
    </lineage>
</organism>
<dbReference type="Proteomes" id="UP000886595">
    <property type="component" value="Unassembled WGS sequence"/>
</dbReference>
<dbReference type="PANTHER" id="PTHR31672:SF13">
    <property type="entry name" value="F-BOX PROTEIN CPR30-LIKE"/>
    <property type="match status" value="1"/>
</dbReference>
<evidence type="ECO:0000259" key="1">
    <source>
        <dbReference type="PROSITE" id="PS50181"/>
    </source>
</evidence>
<keyword evidence="3" id="KW-1185">Reference proteome</keyword>
<reference evidence="2 3" key="1">
    <citation type="submission" date="2020-02" db="EMBL/GenBank/DDBJ databases">
        <authorList>
            <person name="Ma Q."/>
            <person name="Huang Y."/>
            <person name="Song X."/>
            <person name="Pei D."/>
        </authorList>
    </citation>
    <scope>NUCLEOTIDE SEQUENCE [LARGE SCALE GENOMIC DNA]</scope>
    <source>
        <strain evidence="2">Sxm20200214</strain>
        <tissue evidence="2">Leaf</tissue>
    </source>
</reference>
<dbReference type="Pfam" id="PF07734">
    <property type="entry name" value="FBA_1"/>
    <property type="match status" value="1"/>
</dbReference>
<evidence type="ECO:0000313" key="3">
    <source>
        <dbReference type="Proteomes" id="UP000886595"/>
    </source>
</evidence>